<proteinExistence type="predicted"/>
<keyword evidence="3" id="KW-0812">Transmembrane</keyword>
<dbReference type="GO" id="GO:0016020">
    <property type="term" value="C:membrane"/>
    <property type="evidence" value="ECO:0007669"/>
    <property type="project" value="UniProtKB-SubCell"/>
</dbReference>
<dbReference type="InterPro" id="IPR001245">
    <property type="entry name" value="Ser-Thr/Tyr_kinase_cat_dom"/>
</dbReference>
<organism evidence="5 6">
    <name type="scientific">Centaurea solstitialis</name>
    <name type="common">yellow star-thistle</name>
    <dbReference type="NCBI Taxonomy" id="347529"/>
    <lineage>
        <taxon>Eukaryota</taxon>
        <taxon>Viridiplantae</taxon>
        <taxon>Streptophyta</taxon>
        <taxon>Embryophyta</taxon>
        <taxon>Tracheophyta</taxon>
        <taxon>Spermatophyta</taxon>
        <taxon>Magnoliopsida</taxon>
        <taxon>eudicotyledons</taxon>
        <taxon>Gunneridae</taxon>
        <taxon>Pentapetalae</taxon>
        <taxon>asterids</taxon>
        <taxon>campanulids</taxon>
        <taxon>Asterales</taxon>
        <taxon>Asteraceae</taxon>
        <taxon>Carduoideae</taxon>
        <taxon>Cardueae</taxon>
        <taxon>Centaureinae</taxon>
        <taxon>Centaurea</taxon>
    </lineage>
</organism>
<dbReference type="PROSITE" id="PS00107">
    <property type="entry name" value="PROTEIN_KINASE_ATP"/>
    <property type="match status" value="1"/>
</dbReference>
<feature type="binding site" evidence="2">
    <location>
        <position position="113"/>
    </location>
    <ligand>
        <name>ATP</name>
        <dbReference type="ChEBI" id="CHEBI:30616"/>
    </ligand>
</feature>
<dbReference type="InterPro" id="IPR000719">
    <property type="entry name" value="Prot_kinase_dom"/>
</dbReference>
<feature type="transmembrane region" description="Helical" evidence="3">
    <location>
        <begin position="6"/>
        <end position="25"/>
    </location>
</feature>
<dbReference type="FunFam" id="3.30.200.20:FF:000745">
    <property type="entry name" value="Phytosulfokine receptor 2"/>
    <property type="match status" value="1"/>
</dbReference>
<dbReference type="GO" id="GO:0004672">
    <property type="term" value="F:protein kinase activity"/>
    <property type="evidence" value="ECO:0007669"/>
    <property type="project" value="InterPro"/>
</dbReference>
<comment type="caution">
    <text evidence="5">The sequence shown here is derived from an EMBL/GenBank/DDBJ whole genome shotgun (WGS) entry which is preliminary data.</text>
</comment>
<dbReference type="PROSITE" id="PS50011">
    <property type="entry name" value="PROTEIN_KINASE_DOM"/>
    <property type="match status" value="1"/>
</dbReference>
<sequence>MNSALQAFLVAMATFALISIVYFIYRTAKKHRSDIESRSRTIPIRTVPDLPTSASFIGLGESQLFDPYLTRIEMSDLVTGTRNFSPELIVGGGTFGYIYKANLPSCVTVAIKKLGADAFRGHREFRAEMETLGKIRHDNIVRFFGYCATGSDRILIYEFVEKGSLDQWLYDMSPENDTSSLTWGTRVKIIKGKKFSIPVGDAISASNVLLDSNFEARVADFSLARRIEDARSYVTTRVEGTVGYMPPEYFYGAPMATMRGDVYSFGILMFEVVTSKRSNLTIRDGRWKEIRLVEWATAMVSQNREMEMVDVGLPREELKVTEVLEFFRIATFCTTESHKLRPNMNEVVDLLDQIPD</sequence>
<dbReference type="InterPro" id="IPR011009">
    <property type="entry name" value="Kinase-like_dom_sf"/>
</dbReference>
<dbReference type="PANTHER" id="PTHR48006">
    <property type="entry name" value="LEUCINE-RICH REPEAT-CONTAINING PROTEIN DDB_G0281931-RELATED"/>
    <property type="match status" value="1"/>
</dbReference>
<dbReference type="Gene3D" id="1.10.510.10">
    <property type="entry name" value="Transferase(Phosphotransferase) domain 1"/>
    <property type="match status" value="1"/>
</dbReference>
<dbReference type="Proteomes" id="UP001172457">
    <property type="component" value="Chromosome 2"/>
</dbReference>
<keyword evidence="3" id="KW-0472">Membrane</keyword>
<protein>
    <recommendedName>
        <fullName evidence="4">Protein kinase domain-containing protein</fullName>
    </recommendedName>
</protein>
<feature type="domain" description="Protein kinase" evidence="4">
    <location>
        <begin position="84"/>
        <end position="356"/>
    </location>
</feature>
<dbReference type="InterPro" id="IPR051824">
    <property type="entry name" value="LRR_Rcpt-Like_S/T_Kinase"/>
</dbReference>
<dbReference type="Gene3D" id="3.30.200.20">
    <property type="entry name" value="Phosphorylase Kinase, domain 1"/>
    <property type="match status" value="1"/>
</dbReference>
<evidence type="ECO:0000313" key="5">
    <source>
        <dbReference type="EMBL" id="KAJ9560675.1"/>
    </source>
</evidence>
<dbReference type="SUPFAM" id="SSF56112">
    <property type="entry name" value="Protein kinase-like (PK-like)"/>
    <property type="match status" value="1"/>
</dbReference>
<reference evidence="5" key="1">
    <citation type="submission" date="2023-03" db="EMBL/GenBank/DDBJ databases">
        <title>Chromosome-scale reference genome and RAD-based genetic map of yellow starthistle (Centaurea solstitialis) reveal putative structural variation and QTLs associated with invader traits.</title>
        <authorList>
            <person name="Reatini B."/>
            <person name="Cang F.A."/>
            <person name="Jiang Q."/>
            <person name="Mckibben M.T.W."/>
            <person name="Barker M.S."/>
            <person name="Rieseberg L.H."/>
            <person name="Dlugosch K.M."/>
        </authorList>
    </citation>
    <scope>NUCLEOTIDE SEQUENCE</scope>
    <source>
        <strain evidence="5">CAN-66</strain>
        <tissue evidence="5">Leaf</tissue>
    </source>
</reference>
<dbReference type="Pfam" id="PF07714">
    <property type="entry name" value="PK_Tyr_Ser-Thr"/>
    <property type="match status" value="1"/>
</dbReference>
<keyword evidence="2" id="KW-0067">ATP-binding</keyword>
<name>A0AA38WPZ1_9ASTR</name>
<comment type="subcellular location">
    <subcellularLocation>
        <location evidence="1">Membrane</location>
        <topology evidence="1">Single-pass type I membrane protein</topology>
    </subcellularLocation>
</comment>
<evidence type="ECO:0000256" key="2">
    <source>
        <dbReference type="PROSITE-ProRule" id="PRU10141"/>
    </source>
</evidence>
<dbReference type="PANTHER" id="PTHR48006:SF47">
    <property type="entry name" value="PHYTOSULFOKINE RECEPTOR 2-LIKE"/>
    <property type="match status" value="1"/>
</dbReference>
<evidence type="ECO:0000259" key="4">
    <source>
        <dbReference type="PROSITE" id="PS50011"/>
    </source>
</evidence>
<dbReference type="GO" id="GO:0005524">
    <property type="term" value="F:ATP binding"/>
    <property type="evidence" value="ECO:0007669"/>
    <property type="project" value="UniProtKB-UniRule"/>
</dbReference>
<gene>
    <name evidence="5" type="ORF">OSB04_005835</name>
</gene>
<evidence type="ECO:0000256" key="1">
    <source>
        <dbReference type="ARBA" id="ARBA00004479"/>
    </source>
</evidence>
<keyword evidence="6" id="KW-1185">Reference proteome</keyword>
<keyword evidence="2" id="KW-0547">Nucleotide-binding</keyword>
<evidence type="ECO:0000256" key="3">
    <source>
        <dbReference type="SAM" id="Phobius"/>
    </source>
</evidence>
<dbReference type="AlphaFoldDB" id="A0AA38WPZ1"/>
<dbReference type="EMBL" id="JARYMX010000002">
    <property type="protein sequence ID" value="KAJ9560675.1"/>
    <property type="molecule type" value="Genomic_DNA"/>
</dbReference>
<evidence type="ECO:0000313" key="6">
    <source>
        <dbReference type="Proteomes" id="UP001172457"/>
    </source>
</evidence>
<keyword evidence="3" id="KW-1133">Transmembrane helix</keyword>
<dbReference type="InterPro" id="IPR017441">
    <property type="entry name" value="Protein_kinase_ATP_BS"/>
</dbReference>
<accession>A0AA38WPZ1</accession>